<feature type="region of interest" description="Disordered" evidence="1">
    <location>
        <begin position="1"/>
        <end position="27"/>
    </location>
</feature>
<sequence length="190" mass="20092">MTCDVSGTGLRRAPLSEAGSPESETTHLATTQRFMRRGVTKFYFLKAIAAETNIPTRTELGAANGTDLSGAISDIEGFGLENSPIDTPDMGSAFTSNIPGEDKAENSALTFYEDKTGDTIETLLSKNTEGFVVILRKGDQPDSKSMDIFPVRVGSRSPSYTTGTEPAKFKVSFAITALPTLDAAVPTAGA</sequence>
<keyword evidence="3" id="KW-1185">Reference proteome</keyword>
<comment type="caution">
    <text evidence="2">The sequence shown here is derived from an EMBL/GenBank/DDBJ whole genome shotgun (WGS) entry which is preliminary data.</text>
</comment>
<accession>A0ABP6SA72</accession>
<dbReference type="EMBL" id="BAAAYL010000001">
    <property type="protein sequence ID" value="GAA3371194.1"/>
    <property type="molecule type" value="Genomic_DNA"/>
</dbReference>
<reference evidence="3" key="1">
    <citation type="journal article" date="2019" name="Int. J. Syst. Evol. Microbiol.">
        <title>The Global Catalogue of Microorganisms (GCM) 10K type strain sequencing project: providing services to taxonomists for standard genome sequencing and annotation.</title>
        <authorList>
            <consortium name="The Broad Institute Genomics Platform"/>
            <consortium name="The Broad Institute Genome Sequencing Center for Infectious Disease"/>
            <person name="Wu L."/>
            <person name="Ma J."/>
        </authorList>
    </citation>
    <scope>NUCLEOTIDE SEQUENCE [LARGE SCALE GENOMIC DNA]</scope>
    <source>
        <strain evidence="3">JCM 9651</strain>
    </source>
</reference>
<dbReference type="InterPro" id="IPR058009">
    <property type="entry name" value="TTP_Phage_16"/>
</dbReference>
<evidence type="ECO:0008006" key="4">
    <source>
        <dbReference type="Google" id="ProtNLM"/>
    </source>
</evidence>
<dbReference type="Proteomes" id="UP001499990">
    <property type="component" value="Unassembled WGS sequence"/>
</dbReference>
<evidence type="ECO:0000256" key="1">
    <source>
        <dbReference type="SAM" id="MobiDB-lite"/>
    </source>
</evidence>
<organism evidence="2 3">
    <name type="scientific">Streptomyces sannanensis</name>
    <dbReference type="NCBI Taxonomy" id="285536"/>
    <lineage>
        <taxon>Bacteria</taxon>
        <taxon>Bacillati</taxon>
        <taxon>Actinomycetota</taxon>
        <taxon>Actinomycetes</taxon>
        <taxon>Kitasatosporales</taxon>
        <taxon>Streptomycetaceae</taxon>
        <taxon>Streptomyces</taxon>
    </lineage>
</organism>
<name>A0ABP6SA72_9ACTN</name>
<proteinExistence type="predicted"/>
<gene>
    <name evidence="2" type="ORF">GCM10020367_20870</name>
</gene>
<evidence type="ECO:0000313" key="3">
    <source>
        <dbReference type="Proteomes" id="UP001499990"/>
    </source>
</evidence>
<protein>
    <recommendedName>
        <fullName evidence="4">Phage tail protein</fullName>
    </recommendedName>
</protein>
<evidence type="ECO:0000313" key="2">
    <source>
        <dbReference type="EMBL" id="GAA3371194.1"/>
    </source>
</evidence>
<dbReference type="Pfam" id="PF25595">
    <property type="entry name" value="Phage_TTP_16"/>
    <property type="match status" value="1"/>
</dbReference>